<gene>
    <name evidence="1" type="ORF">CLUMA_CG014803</name>
</gene>
<organism evidence="1 2">
    <name type="scientific">Clunio marinus</name>
    <dbReference type="NCBI Taxonomy" id="568069"/>
    <lineage>
        <taxon>Eukaryota</taxon>
        <taxon>Metazoa</taxon>
        <taxon>Ecdysozoa</taxon>
        <taxon>Arthropoda</taxon>
        <taxon>Hexapoda</taxon>
        <taxon>Insecta</taxon>
        <taxon>Pterygota</taxon>
        <taxon>Neoptera</taxon>
        <taxon>Endopterygota</taxon>
        <taxon>Diptera</taxon>
        <taxon>Nematocera</taxon>
        <taxon>Chironomoidea</taxon>
        <taxon>Chironomidae</taxon>
        <taxon>Clunio</taxon>
    </lineage>
</organism>
<reference evidence="1 2" key="1">
    <citation type="submission" date="2015-04" db="EMBL/GenBank/DDBJ databases">
        <authorList>
            <person name="Syromyatnikov M.Y."/>
            <person name="Popov V.N."/>
        </authorList>
    </citation>
    <scope>NUCLEOTIDE SEQUENCE [LARGE SCALE GENOMIC DNA]</scope>
</reference>
<proteinExistence type="predicted"/>
<dbReference type="Proteomes" id="UP000183832">
    <property type="component" value="Unassembled WGS sequence"/>
</dbReference>
<evidence type="ECO:0000313" key="2">
    <source>
        <dbReference type="Proteomes" id="UP000183832"/>
    </source>
</evidence>
<evidence type="ECO:0000313" key="1">
    <source>
        <dbReference type="EMBL" id="CRL01575.1"/>
    </source>
</evidence>
<keyword evidence="2" id="KW-1185">Reference proteome</keyword>
<dbReference type="EMBL" id="CVRI01000055">
    <property type="protein sequence ID" value="CRL01575.1"/>
    <property type="molecule type" value="Genomic_DNA"/>
</dbReference>
<dbReference type="AlphaFoldDB" id="A0A1J1IMV8"/>
<sequence length="70" mass="8162">MEIIHQHMCDVRTKTLATLISRSCSQVKLAKNKTITFYCYVESLWLPFPQTCLTTTFMTIVIQYSVKELN</sequence>
<protein>
    <submittedName>
        <fullName evidence="1">CLUMA_CG014803, isoform A</fullName>
    </submittedName>
</protein>
<accession>A0A1J1IMV8</accession>
<name>A0A1J1IMV8_9DIPT</name>